<evidence type="ECO:0000313" key="9">
    <source>
        <dbReference type="Proteomes" id="UP000288805"/>
    </source>
</evidence>
<dbReference type="Pfam" id="PF17917">
    <property type="entry name" value="RT_RNaseH"/>
    <property type="match status" value="1"/>
</dbReference>
<dbReference type="Proteomes" id="UP000288805">
    <property type="component" value="Unassembled WGS sequence"/>
</dbReference>
<evidence type="ECO:0000256" key="3">
    <source>
        <dbReference type="ARBA" id="ARBA00022722"/>
    </source>
</evidence>
<dbReference type="PANTHER" id="PTHR37984">
    <property type="entry name" value="PROTEIN CBG26694"/>
    <property type="match status" value="1"/>
</dbReference>
<proteinExistence type="predicted"/>
<keyword evidence="2" id="KW-0548">Nucleotidyltransferase</keyword>
<accession>A0A438HP46</accession>
<dbReference type="CDD" id="cd01647">
    <property type="entry name" value="RT_LTR"/>
    <property type="match status" value="1"/>
</dbReference>
<keyword evidence="3" id="KW-0540">Nuclease</keyword>
<dbReference type="InterPro" id="IPR043502">
    <property type="entry name" value="DNA/RNA_pol_sf"/>
</dbReference>
<dbReference type="SUPFAM" id="SSF56672">
    <property type="entry name" value="DNA/RNA polymerases"/>
    <property type="match status" value="1"/>
</dbReference>
<dbReference type="EMBL" id="QGNW01000196">
    <property type="protein sequence ID" value="RVW86232.1"/>
    <property type="molecule type" value="Genomic_DNA"/>
</dbReference>
<dbReference type="InterPro" id="IPR000477">
    <property type="entry name" value="RT_dom"/>
</dbReference>
<dbReference type="InterPro" id="IPR041373">
    <property type="entry name" value="RT_RNaseH"/>
</dbReference>
<gene>
    <name evidence="8" type="primary">pol_2238</name>
    <name evidence="8" type="ORF">CK203_046104</name>
</gene>
<keyword evidence="1" id="KW-0808">Transferase</keyword>
<dbReference type="Gene3D" id="3.30.70.270">
    <property type="match status" value="2"/>
</dbReference>
<dbReference type="GO" id="GO:0004519">
    <property type="term" value="F:endonuclease activity"/>
    <property type="evidence" value="ECO:0007669"/>
    <property type="project" value="UniProtKB-KW"/>
</dbReference>
<dbReference type="Gene3D" id="1.10.340.70">
    <property type="match status" value="1"/>
</dbReference>
<dbReference type="PROSITE" id="PS50878">
    <property type="entry name" value="RT_POL"/>
    <property type="match status" value="1"/>
</dbReference>
<comment type="caution">
    <text evidence="8">The sequence shown here is derived from an EMBL/GenBank/DDBJ whole genome shotgun (WGS) entry which is preliminary data.</text>
</comment>
<dbReference type="GO" id="GO:0016787">
    <property type="term" value="F:hydrolase activity"/>
    <property type="evidence" value="ECO:0007669"/>
    <property type="project" value="UniProtKB-KW"/>
</dbReference>
<dbReference type="CDD" id="cd09274">
    <property type="entry name" value="RNase_HI_RT_Ty3"/>
    <property type="match status" value="1"/>
</dbReference>
<protein>
    <submittedName>
        <fullName evidence="8">Retrovirus-related Pol polyprotein from transposon 17.6</fullName>
    </submittedName>
</protein>
<evidence type="ECO:0000256" key="1">
    <source>
        <dbReference type="ARBA" id="ARBA00022679"/>
    </source>
</evidence>
<evidence type="ECO:0000256" key="6">
    <source>
        <dbReference type="ARBA" id="ARBA00022918"/>
    </source>
</evidence>
<evidence type="ECO:0000259" key="7">
    <source>
        <dbReference type="PROSITE" id="PS50878"/>
    </source>
</evidence>
<evidence type="ECO:0000256" key="4">
    <source>
        <dbReference type="ARBA" id="ARBA00022759"/>
    </source>
</evidence>
<evidence type="ECO:0000256" key="2">
    <source>
        <dbReference type="ARBA" id="ARBA00022695"/>
    </source>
</evidence>
<dbReference type="InterPro" id="IPR050951">
    <property type="entry name" value="Retrovirus_Pol_polyprotein"/>
</dbReference>
<dbReference type="PANTHER" id="PTHR37984:SF5">
    <property type="entry name" value="PROTEIN NYNRIN-LIKE"/>
    <property type="match status" value="1"/>
</dbReference>
<feature type="domain" description="Reverse transcriptase" evidence="7">
    <location>
        <begin position="1"/>
        <end position="203"/>
    </location>
</feature>
<dbReference type="Pfam" id="PF17921">
    <property type="entry name" value="Integrase_H2C2"/>
    <property type="match status" value="1"/>
</dbReference>
<keyword evidence="4" id="KW-0255">Endonuclease</keyword>
<organism evidence="8 9">
    <name type="scientific">Vitis vinifera</name>
    <name type="common">Grape</name>
    <dbReference type="NCBI Taxonomy" id="29760"/>
    <lineage>
        <taxon>Eukaryota</taxon>
        <taxon>Viridiplantae</taxon>
        <taxon>Streptophyta</taxon>
        <taxon>Embryophyta</taxon>
        <taxon>Tracheophyta</taxon>
        <taxon>Spermatophyta</taxon>
        <taxon>Magnoliopsida</taxon>
        <taxon>eudicotyledons</taxon>
        <taxon>Gunneridae</taxon>
        <taxon>Pentapetalae</taxon>
        <taxon>rosids</taxon>
        <taxon>Vitales</taxon>
        <taxon>Vitaceae</taxon>
        <taxon>Viteae</taxon>
        <taxon>Vitis</taxon>
    </lineage>
</organism>
<dbReference type="Pfam" id="PF00078">
    <property type="entry name" value="RVT_1"/>
    <property type="match status" value="1"/>
</dbReference>
<keyword evidence="5" id="KW-0378">Hydrolase</keyword>
<dbReference type="AlphaFoldDB" id="A0A438HP46"/>
<evidence type="ECO:0000313" key="8">
    <source>
        <dbReference type="EMBL" id="RVW86232.1"/>
    </source>
</evidence>
<sequence length="497" mass="59311">MVRKFQDVFPDELLGLPPHREFDFSIEVYLGTNPILGAPYRMTPLELKELKTRLEELKLNRVTMKNKYHLPRIDDLFDQLKGVNYFSKIDLRTRYHQLRVREEDVLKTIFRMRYGHYDFLVMPFGLTNAPVAFMDLMNKIFYTYLDQFVIVFVDDILIYSRSLEEHKQHLVTTLRTLRRHTLYGKLEKSEFRLIEVNFLGHVVFKARITVDHSKVEAVQEWQKPTNVFKVRSFLGLDGYYRSGELFTVYCDAPIVGLGCVLMQQGKVIAYASRQLKSHEWNYLAHDLELVALVFALKTWRHYLYGEKFEVYFDHESLKYIFTQKDLNSRHRRWIEILEDYDFALHYHPRKANVVANALSRKSYGHLSILWLREFEMCATIEDFELCLGWKRQGPCLYSILARPMIIQRIVEAQFHDEFLEKVRAQLVESEVYENWSMHVDGSVRFKGRLCVLRDVELRNELLVDAHRAKYTIHPRSAKMYQDFKRQLYWSGLKRDIA</sequence>
<dbReference type="InterPro" id="IPR043128">
    <property type="entry name" value="Rev_trsase/Diguanyl_cyclase"/>
</dbReference>
<name>A0A438HP46_VITVI</name>
<evidence type="ECO:0000256" key="5">
    <source>
        <dbReference type="ARBA" id="ARBA00022801"/>
    </source>
</evidence>
<dbReference type="GO" id="GO:0003964">
    <property type="term" value="F:RNA-directed DNA polymerase activity"/>
    <property type="evidence" value="ECO:0007669"/>
    <property type="project" value="UniProtKB-KW"/>
</dbReference>
<reference evidence="8 9" key="1">
    <citation type="journal article" date="2018" name="PLoS Genet.">
        <title>Population sequencing reveals clonal diversity and ancestral inbreeding in the grapevine cultivar Chardonnay.</title>
        <authorList>
            <person name="Roach M.J."/>
            <person name="Johnson D.L."/>
            <person name="Bohlmann J."/>
            <person name="van Vuuren H.J."/>
            <person name="Jones S.J."/>
            <person name="Pretorius I.S."/>
            <person name="Schmidt S.A."/>
            <person name="Borneman A.R."/>
        </authorList>
    </citation>
    <scope>NUCLEOTIDE SEQUENCE [LARGE SCALE GENOMIC DNA]</scope>
    <source>
        <strain evidence="9">cv. Chardonnay</strain>
        <tissue evidence="8">Leaf</tissue>
    </source>
</reference>
<dbReference type="FunFam" id="3.10.20.370:FF:000001">
    <property type="entry name" value="Retrovirus-related Pol polyprotein from transposon 17.6-like protein"/>
    <property type="match status" value="1"/>
</dbReference>
<dbReference type="Gene3D" id="3.10.10.10">
    <property type="entry name" value="HIV Type 1 Reverse Transcriptase, subunit A, domain 1"/>
    <property type="match status" value="1"/>
</dbReference>
<dbReference type="InterPro" id="IPR041588">
    <property type="entry name" value="Integrase_H2C2"/>
</dbReference>
<keyword evidence="6" id="KW-0695">RNA-directed DNA polymerase</keyword>